<sequence>MANGNENKKNAKSFKWVSKLGFGNVEEIDTIPNPRDDDVLIIVMGPTGVGKSTFIQKVTMSQDVVVGHKLKSCTRDLSWHQLPESQTKGFENRRVFLIDTPGFDDTFDDDSQILKRITAWLAKSYSSQMPIAGIVYMNDITQKRMFGSTRMNLTMFQKLCGEESFQKVVMATSQWDTLSNESIGTAREEQLKTNFWKDVLDGNATYMAMKEEDSLTAIINHILATYRMIEQGHLMVAETLKIQDEIVVLEKSLPATSAGQELRYTLQELMELQKAALKNVHDEERKKAIEEKMKQLGDQVSGLKMSFSERFRRFFRFGK</sequence>
<dbReference type="AlphaFoldDB" id="A0A5C3L6T6"/>
<evidence type="ECO:0000313" key="3">
    <source>
        <dbReference type="EMBL" id="TFK28448.1"/>
    </source>
</evidence>
<dbReference type="GO" id="GO:0005525">
    <property type="term" value="F:GTP binding"/>
    <property type="evidence" value="ECO:0007669"/>
    <property type="project" value="InterPro"/>
</dbReference>
<proteinExistence type="predicted"/>
<dbReference type="Gene3D" id="3.40.50.300">
    <property type="entry name" value="P-loop containing nucleotide triphosphate hydrolases"/>
    <property type="match status" value="1"/>
</dbReference>
<dbReference type="SUPFAM" id="SSF52540">
    <property type="entry name" value="P-loop containing nucleoside triphosphate hydrolases"/>
    <property type="match status" value="1"/>
</dbReference>
<feature type="coiled-coil region" evidence="1">
    <location>
        <begin position="266"/>
        <end position="299"/>
    </location>
</feature>
<keyword evidence="4" id="KW-1185">Reference proteome</keyword>
<keyword evidence="1" id="KW-0175">Coiled coil</keyword>
<dbReference type="OrthoDB" id="8954335at2759"/>
<dbReference type="Proteomes" id="UP000307440">
    <property type="component" value="Unassembled WGS sequence"/>
</dbReference>
<keyword evidence="3" id="KW-0378">Hydrolase</keyword>
<evidence type="ECO:0000256" key="1">
    <source>
        <dbReference type="SAM" id="Coils"/>
    </source>
</evidence>
<evidence type="ECO:0000259" key="2">
    <source>
        <dbReference type="Pfam" id="PF01926"/>
    </source>
</evidence>
<dbReference type="CDD" id="cd00882">
    <property type="entry name" value="Ras_like_GTPase"/>
    <property type="match status" value="1"/>
</dbReference>
<dbReference type="InterPro" id="IPR027417">
    <property type="entry name" value="P-loop_NTPase"/>
</dbReference>
<dbReference type="EMBL" id="ML210156">
    <property type="protein sequence ID" value="TFK28448.1"/>
    <property type="molecule type" value="Genomic_DNA"/>
</dbReference>
<protein>
    <submittedName>
        <fullName evidence="3">P-loop containing nucleoside triphosphate hydrolase protein</fullName>
    </submittedName>
</protein>
<name>A0A5C3L6T6_COPMA</name>
<dbReference type="InterPro" id="IPR006073">
    <property type="entry name" value="GTP-bd"/>
</dbReference>
<gene>
    <name evidence="3" type="ORF">FA15DRAFT_612246</name>
</gene>
<accession>A0A5C3L6T6</accession>
<evidence type="ECO:0000313" key="4">
    <source>
        <dbReference type="Proteomes" id="UP000307440"/>
    </source>
</evidence>
<feature type="domain" description="G" evidence="2">
    <location>
        <begin position="41"/>
        <end position="113"/>
    </location>
</feature>
<organism evidence="3 4">
    <name type="scientific">Coprinopsis marcescibilis</name>
    <name type="common">Agaric fungus</name>
    <name type="synonym">Psathyrella marcescibilis</name>
    <dbReference type="NCBI Taxonomy" id="230819"/>
    <lineage>
        <taxon>Eukaryota</taxon>
        <taxon>Fungi</taxon>
        <taxon>Dikarya</taxon>
        <taxon>Basidiomycota</taxon>
        <taxon>Agaricomycotina</taxon>
        <taxon>Agaricomycetes</taxon>
        <taxon>Agaricomycetidae</taxon>
        <taxon>Agaricales</taxon>
        <taxon>Agaricineae</taxon>
        <taxon>Psathyrellaceae</taxon>
        <taxon>Coprinopsis</taxon>
    </lineage>
</organism>
<reference evidence="3 4" key="1">
    <citation type="journal article" date="2019" name="Nat. Ecol. Evol.">
        <title>Megaphylogeny resolves global patterns of mushroom evolution.</title>
        <authorList>
            <person name="Varga T."/>
            <person name="Krizsan K."/>
            <person name="Foldi C."/>
            <person name="Dima B."/>
            <person name="Sanchez-Garcia M."/>
            <person name="Sanchez-Ramirez S."/>
            <person name="Szollosi G.J."/>
            <person name="Szarkandi J.G."/>
            <person name="Papp V."/>
            <person name="Albert L."/>
            <person name="Andreopoulos W."/>
            <person name="Angelini C."/>
            <person name="Antonin V."/>
            <person name="Barry K.W."/>
            <person name="Bougher N.L."/>
            <person name="Buchanan P."/>
            <person name="Buyck B."/>
            <person name="Bense V."/>
            <person name="Catcheside P."/>
            <person name="Chovatia M."/>
            <person name="Cooper J."/>
            <person name="Damon W."/>
            <person name="Desjardin D."/>
            <person name="Finy P."/>
            <person name="Geml J."/>
            <person name="Haridas S."/>
            <person name="Hughes K."/>
            <person name="Justo A."/>
            <person name="Karasinski D."/>
            <person name="Kautmanova I."/>
            <person name="Kiss B."/>
            <person name="Kocsube S."/>
            <person name="Kotiranta H."/>
            <person name="LaButti K.M."/>
            <person name="Lechner B.E."/>
            <person name="Liimatainen K."/>
            <person name="Lipzen A."/>
            <person name="Lukacs Z."/>
            <person name="Mihaltcheva S."/>
            <person name="Morgado L.N."/>
            <person name="Niskanen T."/>
            <person name="Noordeloos M.E."/>
            <person name="Ohm R.A."/>
            <person name="Ortiz-Santana B."/>
            <person name="Ovrebo C."/>
            <person name="Racz N."/>
            <person name="Riley R."/>
            <person name="Savchenko A."/>
            <person name="Shiryaev A."/>
            <person name="Soop K."/>
            <person name="Spirin V."/>
            <person name="Szebenyi C."/>
            <person name="Tomsovsky M."/>
            <person name="Tulloss R.E."/>
            <person name="Uehling J."/>
            <person name="Grigoriev I.V."/>
            <person name="Vagvolgyi C."/>
            <person name="Papp T."/>
            <person name="Martin F.M."/>
            <person name="Miettinen O."/>
            <person name="Hibbett D.S."/>
            <person name="Nagy L.G."/>
        </authorList>
    </citation>
    <scope>NUCLEOTIDE SEQUENCE [LARGE SCALE GENOMIC DNA]</scope>
    <source>
        <strain evidence="3 4">CBS 121175</strain>
    </source>
</reference>
<dbReference type="GO" id="GO:0016787">
    <property type="term" value="F:hydrolase activity"/>
    <property type="evidence" value="ECO:0007669"/>
    <property type="project" value="UniProtKB-KW"/>
</dbReference>
<dbReference type="Pfam" id="PF01926">
    <property type="entry name" value="MMR_HSR1"/>
    <property type="match status" value="1"/>
</dbReference>